<feature type="compositionally biased region" description="Polar residues" evidence="1">
    <location>
        <begin position="320"/>
        <end position="332"/>
    </location>
</feature>
<feature type="region of interest" description="Disordered" evidence="1">
    <location>
        <begin position="293"/>
        <end position="332"/>
    </location>
</feature>
<dbReference type="Proteomes" id="UP000324974">
    <property type="component" value="Chromosome"/>
</dbReference>
<sequence length="672" mass="72841">MSRLRSSLVVWAVLACPGLPAQGPPGDGKGDTPAGFPTPPEGFDKKRDAVPHGKLETIEYSSTTVGAKRKARVYTPPGYDKGTKYPVLYLLHGIGGDENEWARNGSPDAILDNLYADKKAMPMIVVLPNGRAATDVTAKDPFPKQGPAFAAFEKDLLTDLIPFVEKSYAVKADRESRALAGLSMGGGQSLNFGLGNLDTFAWVGGFSSAPNTKKPSDLIKDPADAAKKLRLLYVACGDKDGVLRISEGVHKMLDDKKVPHEYRVIPGGAHDFKVWKSDLYHFAQLIFREVGQEKPGTEKKADEPRPAAAQSAPVEDFKPASTNQASKPYPQVNSEGRVRFRVVAPQAQSVKVPEWGGVTLTKGADGAWVGTTRPLDEGFHYYRINVDGADVPDPNSKPYYGASRWGSAVEVPARDADFYALKNVPHGQLRETLYLSKGTNAIRRCFIYTPPGYDADTSKRYPVLYLQHGAGEDETGWGGQGHAGLILDNLLATGKAKPFIVVMDNGGGIGPRPTAPPAAAGGAPPRPRFDFSTFAKVVTEELIPHVDANFRTLADQPNRAMAGLSMGGMQTKQITLANLDKFSHIGMFSGGSIAADEPALADPDAFKKKVKLVFVSYGSKERTEAAKKNHAALEKLGVKSVYYESPETAHEWQTWRRSLYQFAPLLFQQAEK</sequence>
<dbReference type="InterPro" id="IPR029058">
    <property type="entry name" value="AB_hydrolase_fold"/>
</dbReference>
<feature type="region of interest" description="Disordered" evidence="1">
    <location>
        <begin position="22"/>
        <end position="49"/>
    </location>
</feature>
<dbReference type="InterPro" id="IPR050583">
    <property type="entry name" value="Mycobacterial_A85_antigen"/>
</dbReference>
<proteinExistence type="predicted"/>
<dbReference type="PANTHER" id="PTHR48098:SF1">
    <property type="entry name" value="DIACYLGLYCEROL ACYLTRANSFERASE_MYCOLYLTRANSFERASE AG85A"/>
    <property type="match status" value="1"/>
</dbReference>
<feature type="signal peptide" evidence="2">
    <location>
        <begin position="1"/>
        <end position="21"/>
    </location>
</feature>
<dbReference type="Gene3D" id="2.60.40.10">
    <property type="entry name" value="Immunoglobulins"/>
    <property type="match status" value="1"/>
</dbReference>
<dbReference type="SUPFAM" id="SSF53474">
    <property type="entry name" value="alpha/beta-Hydrolases"/>
    <property type="match status" value="2"/>
</dbReference>
<accession>A0A5C1AQ91</accession>
<organism evidence="3 4">
    <name type="scientific">Limnoglobus roseus</name>
    <dbReference type="NCBI Taxonomy" id="2598579"/>
    <lineage>
        <taxon>Bacteria</taxon>
        <taxon>Pseudomonadati</taxon>
        <taxon>Planctomycetota</taxon>
        <taxon>Planctomycetia</taxon>
        <taxon>Gemmatales</taxon>
        <taxon>Gemmataceae</taxon>
        <taxon>Limnoglobus</taxon>
    </lineage>
</organism>
<dbReference type="Pfam" id="PF00756">
    <property type="entry name" value="Esterase"/>
    <property type="match status" value="2"/>
</dbReference>
<dbReference type="EMBL" id="CP042425">
    <property type="protein sequence ID" value="QEL20785.1"/>
    <property type="molecule type" value="Genomic_DNA"/>
</dbReference>
<evidence type="ECO:0000313" key="4">
    <source>
        <dbReference type="Proteomes" id="UP000324974"/>
    </source>
</evidence>
<dbReference type="InterPro" id="IPR014756">
    <property type="entry name" value="Ig_E-set"/>
</dbReference>
<keyword evidence="4" id="KW-1185">Reference proteome</keyword>
<dbReference type="AlphaFoldDB" id="A0A5C1AQ91"/>
<dbReference type="InterPro" id="IPR000801">
    <property type="entry name" value="Esterase-like"/>
</dbReference>
<evidence type="ECO:0000256" key="1">
    <source>
        <dbReference type="SAM" id="MobiDB-lite"/>
    </source>
</evidence>
<dbReference type="OrthoDB" id="184858at2"/>
<protein>
    <submittedName>
        <fullName evidence="3">CE1 family carbohydrate esterase</fullName>
    </submittedName>
</protein>
<dbReference type="KEGG" id="lrs:PX52LOC_07901"/>
<dbReference type="SUPFAM" id="SSF81296">
    <property type="entry name" value="E set domains"/>
    <property type="match status" value="1"/>
</dbReference>
<dbReference type="CDD" id="cd02858">
    <property type="entry name" value="E_set_Esterase_N"/>
    <property type="match status" value="1"/>
</dbReference>
<dbReference type="RefSeq" id="WP_149115042.1">
    <property type="nucleotide sequence ID" value="NZ_CP042425.1"/>
</dbReference>
<reference evidence="4" key="1">
    <citation type="submission" date="2019-08" db="EMBL/GenBank/DDBJ databases">
        <title>Limnoglobus roseus gen. nov., sp. nov., a novel freshwater planctomycete with a giant genome from the family Gemmataceae.</title>
        <authorList>
            <person name="Kulichevskaya I.S."/>
            <person name="Naumoff D.G."/>
            <person name="Miroshnikov K."/>
            <person name="Ivanova A."/>
            <person name="Philippov D.A."/>
            <person name="Hakobyan A."/>
            <person name="Rijpstra I.C."/>
            <person name="Sinninghe Damste J.S."/>
            <person name="Liesack W."/>
            <person name="Dedysh S.N."/>
        </authorList>
    </citation>
    <scope>NUCLEOTIDE SEQUENCE [LARGE SCALE GENOMIC DNA]</scope>
    <source>
        <strain evidence="4">PX52</strain>
    </source>
</reference>
<evidence type="ECO:0000256" key="2">
    <source>
        <dbReference type="SAM" id="SignalP"/>
    </source>
</evidence>
<keyword evidence="2" id="KW-0732">Signal</keyword>
<feature type="chain" id="PRO_5023086652" evidence="2">
    <location>
        <begin position="22"/>
        <end position="672"/>
    </location>
</feature>
<gene>
    <name evidence="3" type="ORF">PX52LOC_07901</name>
</gene>
<dbReference type="GO" id="GO:0016747">
    <property type="term" value="F:acyltransferase activity, transferring groups other than amino-acyl groups"/>
    <property type="evidence" value="ECO:0007669"/>
    <property type="project" value="TreeGrafter"/>
</dbReference>
<dbReference type="PANTHER" id="PTHR48098">
    <property type="entry name" value="ENTEROCHELIN ESTERASE-RELATED"/>
    <property type="match status" value="1"/>
</dbReference>
<dbReference type="Gene3D" id="3.40.50.1820">
    <property type="entry name" value="alpha/beta hydrolase"/>
    <property type="match status" value="2"/>
</dbReference>
<feature type="compositionally biased region" description="Basic and acidic residues" evidence="1">
    <location>
        <begin position="293"/>
        <end position="305"/>
    </location>
</feature>
<dbReference type="InterPro" id="IPR013783">
    <property type="entry name" value="Ig-like_fold"/>
</dbReference>
<name>A0A5C1AQ91_9BACT</name>
<evidence type="ECO:0000313" key="3">
    <source>
        <dbReference type="EMBL" id="QEL20785.1"/>
    </source>
</evidence>
<dbReference type="PROSITE" id="PS51257">
    <property type="entry name" value="PROKAR_LIPOPROTEIN"/>
    <property type="match status" value="1"/>
</dbReference>